<reference evidence="9 10" key="3">
    <citation type="journal article" date="2019" name="Nat. Med.">
        <title>A library of human gut bacterial isolates paired with longitudinal multiomics data enables mechanistic microbiome research.</title>
        <authorList>
            <person name="Poyet M."/>
            <person name="Groussin M."/>
            <person name="Gibbons S.M."/>
            <person name="Avila-Pacheco J."/>
            <person name="Jiang X."/>
            <person name="Kearney S.M."/>
            <person name="Perrotta A.R."/>
            <person name="Berdy B."/>
            <person name="Zhao S."/>
            <person name="Lieberman T.D."/>
            <person name="Swanson P.K."/>
            <person name="Smith M."/>
            <person name="Roesemann S."/>
            <person name="Alexander J.E."/>
            <person name="Rich S.A."/>
            <person name="Livny J."/>
            <person name="Vlamakis H."/>
            <person name="Clish C."/>
            <person name="Bullock K."/>
            <person name="Deik A."/>
            <person name="Scott J."/>
            <person name="Pierce K.A."/>
            <person name="Xavier R.J."/>
            <person name="Alm E.J."/>
        </authorList>
    </citation>
    <scope>NUCLEOTIDE SEQUENCE [LARGE SCALE GENOMIC DNA]</scope>
    <source>
        <strain evidence="4 10">BIOML-A21</strain>
        <strain evidence="3 9">BIOML-A31</strain>
    </source>
</reference>
<evidence type="ECO:0000313" key="9">
    <source>
        <dbReference type="Proteomes" id="UP000475905"/>
    </source>
</evidence>
<dbReference type="RefSeq" id="WP_032855053.1">
    <property type="nucleotide sequence ID" value="NZ_CACRTB010000003.1"/>
</dbReference>
<dbReference type="EMBL" id="VVYF01000011">
    <property type="protein sequence ID" value="KAA5491380.1"/>
    <property type="molecule type" value="Genomic_DNA"/>
</dbReference>
<dbReference type="Proteomes" id="UP000475905">
    <property type="component" value="Unassembled WGS sequence"/>
</dbReference>
<dbReference type="Proteomes" id="UP000095657">
    <property type="component" value="Unassembled WGS sequence"/>
</dbReference>
<dbReference type="Proteomes" id="UP000095725">
    <property type="component" value="Unassembled WGS sequence"/>
</dbReference>
<dbReference type="EMBL" id="QRUO01000002">
    <property type="protein sequence ID" value="RGR73837.1"/>
    <property type="molecule type" value="Genomic_DNA"/>
</dbReference>
<dbReference type="EMBL" id="VVYP01000015">
    <property type="protein sequence ID" value="KAA5462810.1"/>
    <property type="molecule type" value="Genomic_DNA"/>
</dbReference>
<reference evidence="5 8" key="2">
    <citation type="submission" date="2018-08" db="EMBL/GenBank/DDBJ databases">
        <title>A genome reference for cultivated species of the human gut microbiota.</title>
        <authorList>
            <person name="Zou Y."/>
            <person name="Xue W."/>
            <person name="Luo G."/>
        </authorList>
    </citation>
    <scope>NUCLEOTIDE SEQUENCE [LARGE SCALE GENOMIC DNA]</scope>
    <source>
        <strain evidence="5 8">AF24-29LB</strain>
    </source>
</reference>
<gene>
    <name evidence="5" type="ORF">DWY26_03555</name>
    <name evidence="1" type="ORF">ERS852494_00921</name>
    <name evidence="2" type="ORF">ERS852558_00913</name>
    <name evidence="4" type="ORF">F2Y35_12525</name>
    <name evidence="3" type="ORF">F2Y36_12490</name>
</gene>
<dbReference type="AlphaFoldDB" id="A0A174IFI5"/>
<name>A0A174IFI5_9BACE</name>
<dbReference type="STRING" id="47678.ERS852494_00921"/>
<proteinExistence type="predicted"/>
<dbReference type="EMBL" id="CZBL01000002">
    <property type="protein sequence ID" value="CUP74211.1"/>
    <property type="molecule type" value="Genomic_DNA"/>
</dbReference>
<evidence type="ECO:0000313" key="4">
    <source>
        <dbReference type="EMBL" id="KAA5491380.1"/>
    </source>
</evidence>
<sequence length="375" mass="43332">MNDSEDTSGSSITALIVFRENGDAGNLFVPVLCDAIRMTGVDVRCSTKEFWESDKTYDIIHFQWPEEVVGRMCDDPGIVRRLEERIAFFRSRGTHFVYTRHNVRPHYANEVIGRAYDIIESQSDVVVHMGRFSLEEFVGKHPDSRNAVILHHIYQYTYQEDISVERARQYLQLPQEAFIVTAFGEFRNCEEIRMVLGAFRSWNEKQKLLLAPRLYPFSRHNHYGGNFLKRWASKTGYYLLMSLLNRVMKLRAGANDELIDNCDLPYYMAASNVIFIQRKGQLNSVNIPLAFLFHKVVIGPDSGNIGELLRNTGNPVFRSDKKQDIIRALKEARHLSARGKGEANYAYAIRNMSINKVGKQYAELYEELADRHQFN</sequence>
<dbReference type="SUPFAM" id="SSF53756">
    <property type="entry name" value="UDP-Glycosyltransferase/glycogen phosphorylase"/>
    <property type="match status" value="1"/>
</dbReference>
<keyword evidence="3" id="KW-0808">Transferase</keyword>
<evidence type="ECO:0000313" key="5">
    <source>
        <dbReference type="EMBL" id="RGR73837.1"/>
    </source>
</evidence>
<evidence type="ECO:0000313" key="6">
    <source>
        <dbReference type="Proteomes" id="UP000095657"/>
    </source>
</evidence>
<evidence type="ECO:0000313" key="1">
    <source>
        <dbReference type="EMBL" id="CUO85943.1"/>
    </source>
</evidence>
<accession>A0A174IFI5</accession>
<dbReference type="Proteomes" id="UP000491168">
    <property type="component" value="Unassembled WGS sequence"/>
</dbReference>
<evidence type="ECO:0000313" key="10">
    <source>
        <dbReference type="Proteomes" id="UP000491168"/>
    </source>
</evidence>
<evidence type="ECO:0000313" key="8">
    <source>
        <dbReference type="Proteomes" id="UP000284205"/>
    </source>
</evidence>
<reference evidence="6 7" key="1">
    <citation type="submission" date="2015-09" db="EMBL/GenBank/DDBJ databases">
        <authorList>
            <consortium name="Pathogen Informatics"/>
        </authorList>
    </citation>
    <scope>NUCLEOTIDE SEQUENCE [LARGE SCALE GENOMIC DNA]</scope>
    <source>
        <strain evidence="1 6">2789STDY5834880</strain>
        <strain evidence="2 7">2789STDY5834946</strain>
    </source>
</reference>
<dbReference type="EMBL" id="CZAI01000002">
    <property type="protein sequence ID" value="CUO85943.1"/>
    <property type="molecule type" value="Genomic_DNA"/>
</dbReference>
<dbReference type="GO" id="GO:0016740">
    <property type="term" value="F:transferase activity"/>
    <property type="evidence" value="ECO:0007669"/>
    <property type="project" value="UniProtKB-KW"/>
</dbReference>
<evidence type="ECO:0000313" key="7">
    <source>
        <dbReference type="Proteomes" id="UP000095725"/>
    </source>
</evidence>
<protein>
    <submittedName>
        <fullName evidence="3">Glycosyltransferase family 1 protein</fullName>
    </submittedName>
</protein>
<organism evidence="1 6">
    <name type="scientific">Bacteroides caccae</name>
    <dbReference type="NCBI Taxonomy" id="47678"/>
    <lineage>
        <taxon>Bacteria</taxon>
        <taxon>Pseudomonadati</taxon>
        <taxon>Bacteroidota</taxon>
        <taxon>Bacteroidia</taxon>
        <taxon>Bacteroidales</taxon>
        <taxon>Bacteroidaceae</taxon>
        <taxon>Bacteroides</taxon>
    </lineage>
</organism>
<dbReference type="Proteomes" id="UP000284205">
    <property type="component" value="Unassembled WGS sequence"/>
</dbReference>
<evidence type="ECO:0000313" key="2">
    <source>
        <dbReference type="EMBL" id="CUP74211.1"/>
    </source>
</evidence>
<evidence type="ECO:0000313" key="3">
    <source>
        <dbReference type="EMBL" id="KAA5462810.1"/>
    </source>
</evidence>
<dbReference type="KEGG" id="bcac:CGC64_11525"/>